<name>A0A4R6S4E9_LABRH</name>
<feature type="transmembrane region" description="Helical" evidence="7">
    <location>
        <begin position="62"/>
        <end position="80"/>
    </location>
</feature>
<dbReference type="PANTHER" id="PTHR23513:SF6">
    <property type="entry name" value="MAJOR FACILITATOR SUPERFAMILY ASSOCIATED DOMAIN-CONTAINING PROTEIN"/>
    <property type="match status" value="1"/>
</dbReference>
<keyword evidence="3" id="KW-1003">Cell membrane</keyword>
<dbReference type="Pfam" id="PF05977">
    <property type="entry name" value="MFS_3"/>
    <property type="match status" value="1"/>
</dbReference>
<keyword evidence="4 7" id="KW-0812">Transmembrane</keyword>
<feature type="transmembrane region" description="Helical" evidence="7">
    <location>
        <begin position="293"/>
        <end position="312"/>
    </location>
</feature>
<dbReference type="SUPFAM" id="SSF103473">
    <property type="entry name" value="MFS general substrate transporter"/>
    <property type="match status" value="1"/>
</dbReference>
<dbReference type="Gene3D" id="1.20.1250.20">
    <property type="entry name" value="MFS general substrate transporter like domains"/>
    <property type="match status" value="1"/>
</dbReference>
<dbReference type="GO" id="GO:0005886">
    <property type="term" value="C:plasma membrane"/>
    <property type="evidence" value="ECO:0007669"/>
    <property type="project" value="UniProtKB-SubCell"/>
</dbReference>
<evidence type="ECO:0000256" key="5">
    <source>
        <dbReference type="ARBA" id="ARBA00022989"/>
    </source>
</evidence>
<keyword evidence="2" id="KW-0813">Transport</keyword>
<comment type="caution">
    <text evidence="8">The sequence shown here is derived from an EMBL/GenBank/DDBJ whole genome shotgun (WGS) entry which is preliminary data.</text>
</comment>
<gene>
    <name evidence="8" type="ORF">EV186_10610</name>
</gene>
<feature type="transmembrane region" description="Helical" evidence="7">
    <location>
        <begin position="33"/>
        <end position="55"/>
    </location>
</feature>
<organism evidence="8 9">
    <name type="scientific">Labedaea rhizosphaerae</name>
    <dbReference type="NCBI Taxonomy" id="598644"/>
    <lineage>
        <taxon>Bacteria</taxon>
        <taxon>Bacillati</taxon>
        <taxon>Actinomycetota</taxon>
        <taxon>Actinomycetes</taxon>
        <taxon>Pseudonocardiales</taxon>
        <taxon>Pseudonocardiaceae</taxon>
        <taxon>Labedaea</taxon>
    </lineage>
</organism>
<reference evidence="8 9" key="1">
    <citation type="submission" date="2019-03" db="EMBL/GenBank/DDBJ databases">
        <title>Genomic Encyclopedia of Type Strains, Phase IV (KMG-IV): sequencing the most valuable type-strain genomes for metagenomic binning, comparative biology and taxonomic classification.</title>
        <authorList>
            <person name="Goeker M."/>
        </authorList>
    </citation>
    <scope>NUCLEOTIDE SEQUENCE [LARGE SCALE GENOMIC DNA]</scope>
    <source>
        <strain evidence="8 9">DSM 45361</strain>
    </source>
</reference>
<proteinExistence type="predicted"/>
<feature type="transmembrane region" description="Helical" evidence="7">
    <location>
        <begin position="162"/>
        <end position="182"/>
    </location>
</feature>
<protein>
    <submittedName>
        <fullName evidence="8">Putative MFS family arabinose efflux permease</fullName>
    </submittedName>
</protein>
<comment type="subcellular location">
    <subcellularLocation>
        <location evidence="1">Cell membrane</location>
        <topology evidence="1">Multi-pass membrane protein</topology>
    </subcellularLocation>
</comment>
<keyword evidence="5 7" id="KW-1133">Transmembrane helix</keyword>
<evidence type="ECO:0000256" key="1">
    <source>
        <dbReference type="ARBA" id="ARBA00004651"/>
    </source>
</evidence>
<dbReference type="Proteomes" id="UP000295444">
    <property type="component" value="Unassembled WGS sequence"/>
</dbReference>
<dbReference type="EMBL" id="SNXZ01000006">
    <property type="protein sequence ID" value="TDP93616.1"/>
    <property type="molecule type" value="Genomic_DNA"/>
</dbReference>
<evidence type="ECO:0000256" key="6">
    <source>
        <dbReference type="ARBA" id="ARBA00023136"/>
    </source>
</evidence>
<keyword evidence="6 7" id="KW-0472">Membrane</keyword>
<dbReference type="PANTHER" id="PTHR23513">
    <property type="entry name" value="INTEGRAL MEMBRANE EFFLUX PROTEIN-RELATED"/>
    <property type="match status" value="1"/>
</dbReference>
<evidence type="ECO:0000256" key="2">
    <source>
        <dbReference type="ARBA" id="ARBA00022448"/>
    </source>
</evidence>
<evidence type="ECO:0000256" key="3">
    <source>
        <dbReference type="ARBA" id="ARBA00022475"/>
    </source>
</evidence>
<dbReference type="InterPro" id="IPR036259">
    <property type="entry name" value="MFS_trans_sf"/>
</dbReference>
<evidence type="ECO:0000256" key="4">
    <source>
        <dbReference type="ARBA" id="ARBA00022692"/>
    </source>
</evidence>
<dbReference type="InterPro" id="IPR010290">
    <property type="entry name" value="TM_effector"/>
</dbReference>
<feature type="transmembrane region" description="Helical" evidence="7">
    <location>
        <begin position="335"/>
        <end position="353"/>
    </location>
</feature>
<evidence type="ECO:0000256" key="7">
    <source>
        <dbReference type="SAM" id="Phobius"/>
    </source>
</evidence>
<evidence type="ECO:0000313" key="9">
    <source>
        <dbReference type="Proteomes" id="UP000295444"/>
    </source>
</evidence>
<sequence length="407" mass="42216">MQAVTVGGSVGEGLLLAALPLLAVSITTDPREVSLVNVVGQAPWLLFSLFAGVLIDRVRRTTVLAAAYAALAVAALTLALAGSTHLLGLGLLVGVAFVVTSAQVLGDGASGALVPELVGPDALAAANTRLQVINRGVVQFVVPPLTGVLLALGAGWPAWLAFLAAVTALLLARTIPSAAVTVTRRHPMRDIHEGLRYLVRTRLLRAITTAVAFGSFAASAGNAMLVLYATQVLHVDGIGYGVLLACMALGWIGCSFVVGRVVDRLGYAWSMRLAQLATVPAQVLIAVAPPSLVFVGVVVVLMTATTLVWNVCSQSSRQRFTPTALLGRVLTSHRALAWGLTPLGALAGGLVAAHFGLRAVWVMGAVIQAAALALVWRALSPDAFVHAARDLADGDLTNHEEDQQADR</sequence>
<keyword evidence="9" id="KW-1185">Reference proteome</keyword>
<feature type="transmembrane region" description="Helical" evidence="7">
    <location>
        <begin position="137"/>
        <end position="156"/>
    </location>
</feature>
<feature type="transmembrane region" description="Helical" evidence="7">
    <location>
        <begin position="203"/>
        <end position="228"/>
    </location>
</feature>
<evidence type="ECO:0000313" key="8">
    <source>
        <dbReference type="EMBL" id="TDP93616.1"/>
    </source>
</evidence>
<accession>A0A4R6S4E9</accession>
<dbReference type="AlphaFoldDB" id="A0A4R6S4E9"/>
<dbReference type="CDD" id="cd06173">
    <property type="entry name" value="MFS_MefA_like"/>
    <property type="match status" value="1"/>
</dbReference>
<feature type="transmembrane region" description="Helical" evidence="7">
    <location>
        <begin position="240"/>
        <end position="262"/>
    </location>
</feature>